<dbReference type="GO" id="GO:0008982">
    <property type="term" value="F:protein-N(PI)-phosphohistidine-sugar phosphotransferase activity"/>
    <property type="evidence" value="ECO:0007669"/>
    <property type="project" value="InterPro"/>
</dbReference>
<protein>
    <submittedName>
        <fullName evidence="9">PTS system, Lactose/Cellobiose specific IIB subunit</fullName>
    </submittedName>
</protein>
<feature type="modified residue" description="Phosphocysteine; by EIIA" evidence="7">
    <location>
        <position position="8"/>
    </location>
</feature>
<dbReference type="InterPro" id="IPR013012">
    <property type="entry name" value="PTS_EIIB_3"/>
</dbReference>
<dbReference type="SUPFAM" id="SSF52794">
    <property type="entry name" value="PTS system IIB component-like"/>
    <property type="match status" value="1"/>
</dbReference>
<evidence type="ECO:0000313" key="10">
    <source>
        <dbReference type="Proteomes" id="UP000003178"/>
    </source>
</evidence>
<name>B6FYB5_PEPHT</name>
<dbReference type="eggNOG" id="COG1440">
    <property type="taxonomic scope" value="Bacteria"/>
</dbReference>
<keyword evidence="10" id="KW-1185">Reference proteome</keyword>
<keyword evidence="1" id="KW-0813">Transport</keyword>
<evidence type="ECO:0000313" key="9">
    <source>
        <dbReference type="EMBL" id="EEA85487.1"/>
    </source>
</evidence>
<dbReference type="InterPro" id="IPR003501">
    <property type="entry name" value="PTS_EIIB_2/3"/>
</dbReference>
<feature type="domain" description="PTS EIIB type-3" evidence="8">
    <location>
        <begin position="1"/>
        <end position="106"/>
    </location>
</feature>
<keyword evidence="4" id="KW-0808">Transferase</keyword>
<keyword evidence="5" id="KW-0598">Phosphotransferase system</keyword>
<keyword evidence="3" id="KW-0762">Sugar transport</keyword>
<accession>B6FYB5</accession>
<organism evidence="9 10">
    <name type="scientific">Peptacetobacter hiranonis (strain DSM 13275 / JCM 10541 / KCTC 15199 / TO-931)</name>
    <name type="common">Clostridium hiranonis</name>
    <dbReference type="NCBI Taxonomy" id="500633"/>
    <lineage>
        <taxon>Bacteria</taxon>
        <taxon>Bacillati</taxon>
        <taxon>Bacillota</taxon>
        <taxon>Clostridia</taxon>
        <taxon>Peptostreptococcales</taxon>
        <taxon>Peptostreptococcaceae</taxon>
        <taxon>Peptacetobacter</taxon>
    </lineage>
</organism>
<gene>
    <name evidence="9" type="ORF">CLOHIR_00867</name>
</gene>
<reference evidence="9 10" key="2">
    <citation type="submission" date="2008-10" db="EMBL/GenBank/DDBJ databases">
        <title>Draft genome sequence of Clostridium hiranonis (DSM 13275).</title>
        <authorList>
            <person name="Sudarsanam P."/>
            <person name="Ley R."/>
            <person name="Guruge J."/>
            <person name="Turnbaugh P.J."/>
            <person name="Mahowald M."/>
            <person name="Liep D."/>
            <person name="Gordon J."/>
        </authorList>
    </citation>
    <scope>NUCLEOTIDE SEQUENCE [LARGE SCALE GENOMIC DNA]</scope>
    <source>
        <strain evidence="9 10">DSM 13275</strain>
    </source>
</reference>
<evidence type="ECO:0000256" key="3">
    <source>
        <dbReference type="ARBA" id="ARBA00022597"/>
    </source>
</evidence>
<dbReference type="OrthoDB" id="9808134at2"/>
<dbReference type="AlphaFoldDB" id="B6FYB5"/>
<evidence type="ECO:0000256" key="6">
    <source>
        <dbReference type="ARBA" id="ARBA00022777"/>
    </source>
</evidence>
<proteinExistence type="predicted"/>
<evidence type="ECO:0000256" key="4">
    <source>
        <dbReference type="ARBA" id="ARBA00022679"/>
    </source>
</evidence>
<dbReference type="PANTHER" id="PTHR34581:SF2">
    <property type="entry name" value="PTS SYSTEM N,N'-DIACETYLCHITOBIOSE-SPECIFIC EIIB COMPONENT"/>
    <property type="match status" value="1"/>
</dbReference>
<dbReference type="Proteomes" id="UP000003178">
    <property type="component" value="Unassembled WGS sequence"/>
</dbReference>
<evidence type="ECO:0000259" key="8">
    <source>
        <dbReference type="PROSITE" id="PS51100"/>
    </source>
</evidence>
<evidence type="ECO:0000256" key="1">
    <source>
        <dbReference type="ARBA" id="ARBA00022448"/>
    </source>
</evidence>
<dbReference type="RefSeq" id="WP_006439778.1">
    <property type="nucleotide sequence ID" value="NZ_DS995356.1"/>
</dbReference>
<keyword evidence="2" id="KW-0597">Phosphoprotein</keyword>
<dbReference type="InterPro" id="IPR051819">
    <property type="entry name" value="PTS_sugar-specific_EIIB"/>
</dbReference>
<comment type="caution">
    <text evidence="9">The sequence shown here is derived from an EMBL/GenBank/DDBJ whole genome shotgun (WGS) entry which is preliminary data.</text>
</comment>
<sequence>MKKVYLFCSNGMSTSMLASKMQGVADSHKLPIKVAAFPYPQMGDILKNDCPDCILLGPQIKFMYEEIVEQYGSLNVPIALIDQGDYGMMNGEKVLKTAIKLIKSNK</sequence>
<evidence type="ECO:0000256" key="5">
    <source>
        <dbReference type="ARBA" id="ARBA00022683"/>
    </source>
</evidence>
<dbReference type="GO" id="GO:0009401">
    <property type="term" value="P:phosphoenolpyruvate-dependent sugar phosphotransferase system"/>
    <property type="evidence" value="ECO:0007669"/>
    <property type="project" value="UniProtKB-KW"/>
</dbReference>
<dbReference type="EMBL" id="ABWP01000034">
    <property type="protein sequence ID" value="EEA85487.1"/>
    <property type="molecule type" value="Genomic_DNA"/>
</dbReference>
<dbReference type="PANTHER" id="PTHR34581">
    <property type="entry name" value="PTS SYSTEM N,N'-DIACETYLCHITOBIOSE-SPECIFIC EIIB COMPONENT"/>
    <property type="match status" value="1"/>
</dbReference>
<dbReference type="PROSITE" id="PS51100">
    <property type="entry name" value="PTS_EIIB_TYPE_3"/>
    <property type="match status" value="1"/>
</dbReference>
<evidence type="ECO:0000256" key="7">
    <source>
        <dbReference type="PROSITE-ProRule" id="PRU00423"/>
    </source>
</evidence>
<dbReference type="STRING" id="500633.CLOHIR_00867"/>
<evidence type="ECO:0000256" key="2">
    <source>
        <dbReference type="ARBA" id="ARBA00022553"/>
    </source>
</evidence>
<dbReference type="Pfam" id="PF02302">
    <property type="entry name" value="PTS_IIB"/>
    <property type="match status" value="1"/>
</dbReference>
<dbReference type="InterPro" id="IPR036095">
    <property type="entry name" value="PTS_EIIB-like_sf"/>
</dbReference>
<dbReference type="HOGENOM" id="CLU_147323_2_1_9"/>
<dbReference type="CDD" id="cd05564">
    <property type="entry name" value="PTS_IIB_chitobiose_lichenan"/>
    <property type="match status" value="1"/>
</dbReference>
<dbReference type="Gene3D" id="3.40.50.2300">
    <property type="match status" value="1"/>
</dbReference>
<reference evidence="9 10" key="1">
    <citation type="submission" date="2008-09" db="EMBL/GenBank/DDBJ databases">
        <authorList>
            <person name="Fulton L."/>
            <person name="Clifton S."/>
            <person name="Fulton B."/>
            <person name="Xu J."/>
            <person name="Minx P."/>
            <person name="Pepin K.H."/>
            <person name="Johnson M."/>
            <person name="Thiruvilangam P."/>
            <person name="Bhonagiri V."/>
            <person name="Nash W.E."/>
            <person name="Mardis E.R."/>
            <person name="Wilson R.K."/>
        </authorList>
    </citation>
    <scope>NUCLEOTIDE SEQUENCE [LARGE SCALE GENOMIC DNA]</scope>
    <source>
        <strain evidence="9 10">DSM 13275</strain>
    </source>
</reference>
<keyword evidence="6" id="KW-0418">Kinase</keyword>
<dbReference type="GO" id="GO:0016301">
    <property type="term" value="F:kinase activity"/>
    <property type="evidence" value="ECO:0007669"/>
    <property type="project" value="UniProtKB-KW"/>
</dbReference>